<keyword evidence="3" id="KW-1185">Reference proteome</keyword>
<comment type="caution">
    <text evidence="2">The sequence shown here is derived from an EMBL/GenBank/DDBJ whole genome shotgun (WGS) entry which is preliminary data.</text>
</comment>
<evidence type="ECO:0000313" key="2">
    <source>
        <dbReference type="EMBL" id="KAJ8406708.1"/>
    </source>
</evidence>
<accession>A0AAD7WRU5</accession>
<name>A0AAD7WRU5_9TELE</name>
<sequence>MWFPPGRRGGEVGGVESKKGKKKTTVVLNHFTLERVRRRPARVAPSEAAVFKRCAPAPFRLGSAVTPGCGRGHTAKRVALPRIRVLGNKAVKRRRRGEVKLVIDEYKLQSGVRVLCCSQSEASVVHALTDRRTLTGHLAVELS</sequence>
<feature type="region of interest" description="Disordered" evidence="1">
    <location>
        <begin position="1"/>
        <end position="21"/>
    </location>
</feature>
<reference evidence="2" key="1">
    <citation type="journal article" date="2023" name="Science">
        <title>Genome structures resolve the early diversification of teleost fishes.</title>
        <authorList>
            <person name="Parey E."/>
            <person name="Louis A."/>
            <person name="Montfort J."/>
            <person name="Bouchez O."/>
            <person name="Roques C."/>
            <person name="Iampietro C."/>
            <person name="Lluch J."/>
            <person name="Castinel A."/>
            <person name="Donnadieu C."/>
            <person name="Desvignes T."/>
            <person name="Floi Bucao C."/>
            <person name="Jouanno E."/>
            <person name="Wen M."/>
            <person name="Mejri S."/>
            <person name="Dirks R."/>
            <person name="Jansen H."/>
            <person name="Henkel C."/>
            <person name="Chen W.J."/>
            <person name="Zahm M."/>
            <person name="Cabau C."/>
            <person name="Klopp C."/>
            <person name="Thompson A.W."/>
            <person name="Robinson-Rechavi M."/>
            <person name="Braasch I."/>
            <person name="Lecointre G."/>
            <person name="Bobe J."/>
            <person name="Postlethwait J.H."/>
            <person name="Berthelot C."/>
            <person name="Roest Crollius H."/>
            <person name="Guiguen Y."/>
        </authorList>
    </citation>
    <scope>NUCLEOTIDE SEQUENCE</scope>
    <source>
        <strain evidence="2">NC1722</strain>
    </source>
</reference>
<organism evidence="2 3">
    <name type="scientific">Aldrovandia affinis</name>
    <dbReference type="NCBI Taxonomy" id="143900"/>
    <lineage>
        <taxon>Eukaryota</taxon>
        <taxon>Metazoa</taxon>
        <taxon>Chordata</taxon>
        <taxon>Craniata</taxon>
        <taxon>Vertebrata</taxon>
        <taxon>Euteleostomi</taxon>
        <taxon>Actinopterygii</taxon>
        <taxon>Neopterygii</taxon>
        <taxon>Teleostei</taxon>
        <taxon>Notacanthiformes</taxon>
        <taxon>Halosauridae</taxon>
        <taxon>Aldrovandia</taxon>
    </lineage>
</organism>
<evidence type="ECO:0000256" key="1">
    <source>
        <dbReference type="SAM" id="MobiDB-lite"/>
    </source>
</evidence>
<protein>
    <submittedName>
        <fullName evidence="2">Uncharacterized protein</fullName>
    </submittedName>
</protein>
<dbReference type="AlphaFoldDB" id="A0AAD7WRU5"/>
<proteinExistence type="predicted"/>
<gene>
    <name evidence="2" type="ORF">AAFF_G00296240</name>
</gene>
<dbReference type="EMBL" id="JAINUG010000042">
    <property type="protein sequence ID" value="KAJ8406708.1"/>
    <property type="molecule type" value="Genomic_DNA"/>
</dbReference>
<dbReference type="Proteomes" id="UP001221898">
    <property type="component" value="Unassembled WGS sequence"/>
</dbReference>
<evidence type="ECO:0000313" key="3">
    <source>
        <dbReference type="Proteomes" id="UP001221898"/>
    </source>
</evidence>